<dbReference type="STRING" id="1173061.A0A0J9XAL6"/>
<comment type="subcellular location">
    <subcellularLocation>
        <location evidence="2">Endomembrane system</location>
    </subcellularLocation>
    <subcellularLocation>
        <location evidence="1">Membrane</location>
        <topology evidence="1">Single-pass membrane protein</topology>
    </subcellularLocation>
</comment>
<dbReference type="OrthoDB" id="244190at2759"/>
<name>A0A0J9XAL6_GEOCN</name>
<gene>
    <name evidence="11" type="ORF">BN980_GECA06s00868g</name>
</gene>
<evidence type="ECO:0000256" key="4">
    <source>
        <dbReference type="ARBA" id="ARBA00022692"/>
    </source>
</evidence>
<accession>A0A0J9XAL6</accession>
<dbReference type="GO" id="GO:0005768">
    <property type="term" value="C:endosome"/>
    <property type="evidence" value="ECO:0007669"/>
    <property type="project" value="UniProtKB-ARBA"/>
</dbReference>
<evidence type="ECO:0000256" key="3">
    <source>
        <dbReference type="ARBA" id="ARBA00022448"/>
    </source>
</evidence>
<keyword evidence="3" id="KW-0813">Transport</keyword>
<dbReference type="CDD" id="cd15859">
    <property type="entry name" value="SNARE_SYN8"/>
    <property type="match status" value="1"/>
</dbReference>
<evidence type="ECO:0000256" key="8">
    <source>
        <dbReference type="ARBA" id="ARBA00023136"/>
    </source>
</evidence>
<keyword evidence="6 9" id="KW-1133">Transmembrane helix</keyword>
<dbReference type="SMART" id="SM00397">
    <property type="entry name" value="t_SNARE"/>
    <property type="match status" value="1"/>
</dbReference>
<keyword evidence="8 9" id="KW-0472">Membrane</keyword>
<feature type="domain" description="T-SNARE coiled-coil homology" evidence="10">
    <location>
        <begin position="179"/>
        <end position="241"/>
    </location>
</feature>
<evidence type="ECO:0000256" key="6">
    <source>
        <dbReference type="ARBA" id="ARBA00022989"/>
    </source>
</evidence>
<sequence length="269" mass="30194">MSSTVAKLTLLADQTQISLDERARMAALGLEPSADEEREIFRSFQTLQSGIEALQEAVDVNANPPTKDSKALGRLLDVYRNLVELYVAQKPGLDVKEFELAPPPPPAAPVPKHVRFRENLVDVQEPHVSQMHAEGGRQKDGGREELFITPYHDEIDEPQGLTDQAAALETDHEHFQLQRQVMSEQDEHLDRLAASVGRQHQLSLDIHGELDSHLELLDEVDELTDGSSRRLHNAQKRLDTFSRKARNNGSLLTIAILFLIFIILLIVLK</sequence>
<keyword evidence="5" id="KW-0653">Protein transport</keyword>
<keyword evidence="7" id="KW-0175">Coiled coil</keyword>
<evidence type="ECO:0000256" key="5">
    <source>
        <dbReference type="ARBA" id="ARBA00022927"/>
    </source>
</evidence>
<proteinExistence type="predicted"/>
<dbReference type="GO" id="GO:0016020">
    <property type="term" value="C:membrane"/>
    <property type="evidence" value="ECO:0007669"/>
    <property type="project" value="UniProtKB-SubCell"/>
</dbReference>
<dbReference type="InterPro" id="IPR000727">
    <property type="entry name" value="T_SNARE_dom"/>
</dbReference>
<keyword evidence="4 9" id="KW-0812">Transmembrane</keyword>
<dbReference type="AlphaFoldDB" id="A0A0J9XAL6"/>
<dbReference type="Proteomes" id="UP000242525">
    <property type="component" value="Unassembled WGS sequence"/>
</dbReference>
<dbReference type="GO" id="GO:0006896">
    <property type="term" value="P:Golgi to vacuole transport"/>
    <property type="evidence" value="ECO:0007669"/>
    <property type="project" value="UniProtKB-ARBA"/>
</dbReference>
<dbReference type="Gene3D" id="1.20.5.110">
    <property type="match status" value="1"/>
</dbReference>
<reference evidence="11" key="1">
    <citation type="submission" date="2014-03" db="EMBL/GenBank/DDBJ databases">
        <authorList>
            <person name="Casaregola S."/>
        </authorList>
    </citation>
    <scope>NUCLEOTIDE SEQUENCE [LARGE SCALE GENOMIC DNA]</scope>
    <source>
        <strain evidence="11">CLIB 918</strain>
    </source>
</reference>
<evidence type="ECO:0000259" key="10">
    <source>
        <dbReference type="PROSITE" id="PS50192"/>
    </source>
</evidence>
<comment type="caution">
    <text evidence="11">The sequence shown here is derived from an EMBL/GenBank/DDBJ whole genome shotgun (WGS) entry which is preliminary data.</text>
</comment>
<dbReference type="EMBL" id="CCBN010000006">
    <property type="protein sequence ID" value="CDO53868.1"/>
    <property type="molecule type" value="Genomic_DNA"/>
</dbReference>
<dbReference type="GO" id="GO:0015031">
    <property type="term" value="P:protein transport"/>
    <property type="evidence" value="ECO:0007669"/>
    <property type="project" value="UniProtKB-KW"/>
</dbReference>
<organism evidence="11 12">
    <name type="scientific">Geotrichum candidum</name>
    <name type="common">Oospora lactis</name>
    <name type="synonym">Dipodascus geotrichum</name>
    <dbReference type="NCBI Taxonomy" id="1173061"/>
    <lineage>
        <taxon>Eukaryota</taxon>
        <taxon>Fungi</taxon>
        <taxon>Dikarya</taxon>
        <taxon>Ascomycota</taxon>
        <taxon>Saccharomycotina</taxon>
        <taxon>Dipodascomycetes</taxon>
        <taxon>Dipodascales</taxon>
        <taxon>Dipodascaceae</taxon>
        <taxon>Geotrichum</taxon>
    </lineage>
</organism>
<feature type="transmembrane region" description="Helical" evidence="9">
    <location>
        <begin position="249"/>
        <end position="268"/>
    </location>
</feature>
<keyword evidence="12" id="KW-1185">Reference proteome</keyword>
<dbReference type="Pfam" id="PF05739">
    <property type="entry name" value="SNARE"/>
    <property type="match status" value="1"/>
</dbReference>
<evidence type="ECO:0000313" key="12">
    <source>
        <dbReference type="Proteomes" id="UP000242525"/>
    </source>
</evidence>
<dbReference type="PANTHER" id="PTHR12791">
    <property type="entry name" value="GOLGI SNARE BET1-RELATED"/>
    <property type="match status" value="1"/>
</dbReference>
<protein>
    <submittedName>
        <fullName evidence="11">Similar to Saccharomyces cerevisiae YAL014C SYN8 Endosomal SNARE related to mammalian syntaxin 8</fullName>
    </submittedName>
</protein>
<evidence type="ECO:0000256" key="2">
    <source>
        <dbReference type="ARBA" id="ARBA00004308"/>
    </source>
</evidence>
<evidence type="ECO:0000313" key="11">
    <source>
        <dbReference type="EMBL" id="CDO53868.1"/>
    </source>
</evidence>
<evidence type="ECO:0000256" key="9">
    <source>
        <dbReference type="SAM" id="Phobius"/>
    </source>
</evidence>
<evidence type="ECO:0000256" key="7">
    <source>
        <dbReference type="ARBA" id="ARBA00023054"/>
    </source>
</evidence>
<evidence type="ECO:0000256" key="1">
    <source>
        <dbReference type="ARBA" id="ARBA00004167"/>
    </source>
</evidence>
<dbReference type="GO" id="GO:0061025">
    <property type="term" value="P:membrane fusion"/>
    <property type="evidence" value="ECO:0007669"/>
    <property type="project" value="UniProtKB-ARBA"/>
</dbReference>
<dbReference type="PROSITE" id="PS50192">
    <property type="entry name" value="T_SNARE"/>
    <property type="match status" value="1"/>
</dbReference>
<dbReference type="FunFam" id="1.20.5.110:FF:000060">
    <property type="entry name" value="SNARE complex subunit (Syn8)"/>
    <property type="match status" value="1"/>
</dbReference>
<dbReference type="SUPFAM" id="SSF58038">
    <property type="entry name" value="SNARE fusion complex"/>
    <property type="match status" value="1"/>
</dbReference>